<feature type="domain" description="Ig-like" evidence="12">
    <location>
        <begin position="710"/>
        <end position="799"/>
    </location>
</feature>
<evidence type="ECO:0000256" key="3">
    <source>
        <dbReference type="ARBA" id="ARBA00022692"/>
    </source>
</evidence>
<dbReference type="AlphaFoldDB" id="A0AAV2LAM9"/>
<dbReference type="InterPro" id="IPR001611">
    <property type="entry name" value="Leu-rich_rpt"/>
</dbReference>
<dbReference type="GO" id="GO:0016020">
    <property type="term" value="C:membrane"/>
    <property type="evidence" value="ECO:0007669"/>
    <property type="project" value="UniProtKB-SubCell"/>
</dbReference>
<feature type="signal peptide" evidence="11">
    <location>
        <begin position="1"/>
        <end position="19"/>
    </location>
</feature>
<reference evidence="13 14" key="1">
    <citation type="submission" date="2024-04" db="EMBL/GenBank/DDBJ databases">
        <authorList>
            <person name="Waldvogel A.-M."/>
            <person name="Schoenle A."/>
        </authorList>
    </citation>
    <scope>NUCLEOTIDE SEQUENCE [LARGE SCALE GENOMIC DNA]</scope>
</reference>
<dbReference type="Proteomes" id="UP001497482">
    <property type="component" value="Chromosome 22"/>
</dbReference>
<dbReference type="PROSITE" id="PS50835">
    <property type="entry name" value="IG_LIKE"/>
    <property type="match status" value="7"/>
</dbReference>
<evidence type="ECO:0000256" key="1">
    <source>
        <dbReference type="ARBA" id="ARBA00004167"/>
    </source>
</evidence>
<evidence type="ECO:0000256" key="10">
    <source>
        <dbReference type="ARBA" id="ARBA00023319"/>
    </source>
</evidence>
<comment type="subcellular location">
    <subcellularLocation>
        <location evidence="1">Membrane</location>
        <topology evidence="1">Single-pass membrane protein</topology>
    </subcellularLocation>
</comment>
<evidence type="ECO:0000256" key="11">
    <source>
        <dbReference type="SAM" id="SignalP"/>
    </source>
</evidence>
<dbReference type="EMBL" id="OZ035844">
    <property type="protein sequence ID" value="CAL1598133.1"/>
    <property type="molecule type" value="Genomic_DNA"/>
</dbReference>
<dbReference type="SMART" id="SM00369">
    <property type="entry name" value="LRR_TYP"/>
    <property type="match status" value="6"/>
</dbReference>
<evidence type="ECO:0000256" key="4">
    <source>
        <dbReference type="ARBA" id="ARBA00022729"/>
    </source>
</evidence>
<keyword evidence="7" id="KW-0472">Membrane</keyword>
<proteinExistence type="predicted"/>
<feature type="domain" description="Ig-like" evidence="12">
    <location>
        <begin position="804"/>
        <end position="906"/>
    </location>
</feature>
<dbReference type="InterPro" id="IPR003599">
    <property type="entry name" value="Ig_sub"/>
</dbReference>
<sequence>MALHSPLLTLFILLPLCLSAAPCPRSCTCPQVTELHCTFRSLLSVPEHISPHVQRINLGFNSISSVSQKSFSGLSRLELLLVHGNNIQAIPDGAFRDLSALQMLKLSYNKLRELNRYTFLGLWSLARLHLDHNHLETLDPDLFHGLTSLRLLQLEGNQIKQIHVSTFCTVTIMDHFHLSTIKHLYLSNNSLSTLSRETLETMPQLENLYLHANPLVCDCSMAWLQQWIQKAPDVLKCKKERSLPGGQLCPVCSSPRKLHQKPLQLLDDMSCSRPVITSSDHRSQPEETHQDLDQFLDDFKQPFGNISLELSDEHGNKVELESSGEPRPFLSWTKVSTGASIPQNTRLQRFEVHMNGTLTIRNIQPLDGGEYLCTVQNQFGSDQMLTNVVVLSQHPKILQPRHRDLSVNMGSSIDVSCQVEGHPKPKVTWVLPNQAQITTTPFSQVANRVSILQNGTLRIRQATFSDRGIYKCVGSSSSGADTVSIRFNAIGTSKRTVNLFVRSKMLMAKASITAASAKVTEVVYGAELGLDCVAKGDPEPRVIWRTPSKKLVDAQYSFDSRIRVFSNGSLLLRPVTDKDGGEYLCIARNKMGDDHVAVTVKILTKPAKIEQKSPRWKQEVVYGGDLKVDCVASGLPDPDIRWSLPDGTMVNTREQKTGRGRRFVVFDNGTLFFNDVGKHEEGDYTCYAENRVGKDQMKVHVKVTSAASAPRILDKAHNLPVEVTYGENLTLHCDARGEPKPTQTWISPMNRVIATNTEKYQVLNDGMLIVRKVQRFDAGDYTCVARNAIGQDNKVVKVAVLVHPPVFSAQGNHFKAATHENERVLLDCAAKGSPNPRVVWVLPGSVILPAPYSSNRITVFPNGTLEIRSARKSDSAIQQISVYDRGLYVCRAANEYGSSFLSVSVIVIAYPPRITNGPSSVTYAKRGVAVQLNCAVTGIPSAEVAWETPDKARLVVGSVPRLLGNKYLHPQGALVIQNPSQRDAGVYKCTARNAVRDSGAEQEQLEQRKSLL</sequence>
<dbReference type="InterPro" id="IPR013098">
    <property type="entry name" value="Ig_I-set"/>
</dbReference>
<keyword evidence="5" id="KW-0677">Repeat</keyword>
<gene>
    <name evidence="13" type="ORF">KC01_LOCUS26566</name>
</gene>
<keyword evidence="4 11" id="KW-0732">Signal</keyword>
<evidence type="ECO:0000256" key="9">
    <source>
        <dbReference type="ARBA" id="ARBA00023180"/>
    </source>
</evidence>
<dbReference type="SUPFAM" id="SSF52058">
    <property type="entry name" value="L domain-like"/>
    <property type="match status" value="1"/>
</dbReference>
<accession>A0AAV2LAM9</accession>
<feature type="domain" description="Ig-like" evidence="12">
    <location>
        <begin position="395"/>
        <end position="488"/>
    </location>
</feature>
<dbReference type="InterPro" id="IPR003598">
    <property type="entry name" value="Ig_sub2"/>
</dbReference>
<dbReference type="Pfam" id="PF13927">
    <property type="entry name" value="Ig_3"/>
    <property type="match status" value="2"/>
</dbReference>
<dbReference type="Gene3D" id="2.60.40.10">
    <property type="entry name" value="Immunoglobulins"/>
    <property type="match status" value="7"/>
</dbReference>
<evidence type="ECO:0000256" key="5">
    <source>
        <dbReference type="ARBA" id="ARBA00022737"/>
    </source>
</evidence>
<keyword evidence="9" id="KW-0325">Glycoprotein</keyword>
<feature type="domain" description="Ig-like" evidence="12">
    <location>
        <begin position="510"/>
        <end position="604"/>
    </location>
</feature>
<keyword evidence="14" id="KW-1185">Reference proteome</keyword>
<keyword evidence="10" id="KW-0393">Immunoglobulin domain</keyword>
<dbReference type="InterPro" id="IPR000483">
    <property type="entry name" value="Cys-rich_flank_reg_C"/>
</dbReference>
<evidence type="ECO:0000313" key="14">
    <source>
        <dbReference type="Proteomes" id="UP001497482"/>
    </source>
</evidence>
<name>A0AAV2LAM9_KNICA</name>
<dbReference type="PRINTS" id="PR01832">
    <property type="entry name" value="VEGFRECEPTOR"/>
</dbReference>
<evidence type="ECO:0000256" key="2">
    <source>
        <dbReference type="ARBA" id="ARBA00022614"/>
    </source>
</evidence>
<dbReference type="InterPro" id="IPR007110">
    <property type="entry name" value="Ig-like_dom"/>
</dbReference>
<evidence type="ECO:0000256" key="7">
    <source>
        <dbReference type="ARBA" id="ARBA00023136"/>
    </source>
</evidence>
<dbReference type="FunFam" id="2.60.40.10:FF:000076">
    <property type="entry name" value="Leucine-rich repeat and Ig domain-containing 4"/>
    <property type="match status" value="1"/>
</dbReference>
<keyword evidence="8" id="KW-1015">Disulfide bond</keyword>
<dbReference type="Pfam" id="PF07679">
    <property type="entry name" value="I-set"/>
    <property type="match status" value="5"/>
</dbReference>
<dbReference type="PANTHER" id="PTHR45842">
    <property type="entry name" value="SYNAPTIC ADHESION-LIKE MOLECULE SALM"/>
    <property type="match status" value="1"/>
</dbReference>
<dbReference type="SUPFAM" id="SSF48726">
    <property type="entry name" value="Immunoglobulin"/>
    <property type="match status" value="7"/>
</dbReference>
<keyword evidence="3" id="KW-0812">Transmembrane</keyword>
<dbReference type="InterPro" id="IPR003591">
    <property type="entry name" value="Leu-rich_rpt_typical-subtyp"/>
</dbReference>
<organism evidence="13 14">
    <name type="scientific">Knipowitschia caucasica</name>
    <name type="common">Caucasian dwarf goby</name>
    <name type="synonym">Pomatoschistus caucasicus</name>
    <dbReference type="NCBI Taxonomy" id="637954"/>
    <lineage>
        <taxon>Eukaryota</taxon>
        <taxon>Metazoa</taxon>
        <taxon>Chordata</taxon>
        <taxon>Craniata</taxon>
        <taxon>Vertebrata</taxon>
        <taxon>Euteleostomi</taxon>
        <taxon>Actinopterygii</taxon>
        <taxon>Neopterygii</taxon>
        <taxon>Teleostei</taxon>
        <taxon>Neoteleostei</taxon>
        <taxon>Acanthomorphata</taxon>
        <taxon>Gobiaria</taxon>
        <taxon>Gobiiformes</taxon>
        <taxon>Gobioidei</taxon>
        <taxon>Gobiidae</taxon>
        <taxon>Gobiinae</taxon>
        <taxon>Knipowitschia</taxon>
    </lineage>
</organism>
<evidence type="ECO:0000256" key="6">
    <source>
        <dbReference type="ARBA" id="ARBA00022989"/>
    </source>
</evidence>
<evidence type="ECO:0000313" key="13">
    <source>
        <dbReference type="EMBL" id="CAL1598133.1"/>
    </source>
</evidence>
<dbReference type="SMART" id="SM00409">
    <property type="entry name" value="IG"/>
    <property type="match status" value="7"/>
</dbReference>
<dbReference type="InterPro" id="IPR013783">
    <property type="entry name" value="Ig-like_fold"/>
</dbReference>
<dbReference type="PANTHER" id="PTHR45842:SF25">
    <property type="entry name" value="CARBOXYPEPTIDASE N SUBUNIT 2-LIKE"/>
    <property type="match status" value="1"/>
</dbReference>
<protein>
    <recommendedName>
        <fullName evidence="12">Ig-like domain-containing protein</fullName>
    </recommendedName>
</protein>
<dbReference type="PROSITE" id="PS51450">
    <property type="entry name" value="LRR"/>
    <property type="match status" value="1"/>
</dbReference>
<dbReference type="InterPro" id="IPR032675">
    <property type="entry name" value="LRR_dom_sf"/>
</dbReference>
<dbReference type="InterPro" id="IPR050467">
    <property type="entry name" value="LRFN"/>
</dbReference>
<dbReference type="FunFam" id="2.60.40.10:FF:001377">
    <property type="entry name" value="Matrix remodeling associated 5"/>
    <property type="match status" value="1"/>
</dbReference>
<keyword evidence="6" id="KW-1133">Transmembrane helix</keyword>
<dbReference type="CDD" id="cd00096">
    <property type="entry name" value="Ig"/>
    <property type="match status" value="2"/>
</dbReference>
<dbReference type="Pfam" id="PF13855">
    <property type="entry name" value="LRR_8"/>
    <property type="match status" value="2"/>
</dbReference>
<dbReference type="Gene3D" id="3.80.10.10">
    <property type="entry name" value="Ribonuclease Inhibitor"/>
    <property type="match status" value="2"/>
</dbReference>
<feature type="chain" id="PRO_5043752166" description="Ig-like domain-containing protein" evidence="11">
    <location>
        <begin position="20"/>
        <end position="1012"/>
    </location>
</feature>
<dbReference type="SMART" id="SM00408">
    <property type="entry name" value="IGc2"/>
    <property type="match status" value="7"/>
</dbReference>
<evidence type="ECO:0000259" key="12">
    <source>
        <dbReference type="PROSITE" id="PS50835"/>
    </source>
</evidence>
<dbReference type="SMART" id="SM00082">
    <property type="entry name" value="LRRCT"/>
    <property type="match status" value="1"/>
</dbReference>
<dbReference type="FunFam" id="2.60.40.10:FF:001306">
    <property type="entry name" value="Matrix remodeling associated 5"/>
    <property type="match status" value="1"/>
</dbReference>
<feature type="domain" description="Ig-like" evidence="12">
    <location>
        <begin position="912"/>
        <end position="1006"/>
    </location>
</feature>
<feature type="domain" description="Ig-like" evidence="12">
    <location>
        <begin position="274"/>
        <end position="392"/>
    </location>
</feature>
<evidence type="ECO:0000256" key="8">
    <source>
        <dbReference type="ARBA" id="ARBA00023157"/>
    </source>
</evidence>
<dbReference type="FunFam" id="2.60.40.10:FF:000032">
    <property type="entry name" value="palladin isoform X1"/>
    <property type="match status" value="1"/>
</dbReference>
<feature type="domain" description="Ig-like" evidence="12">
    <location>
        <begin position="606"/>
        <end position="704"/>
    </location>
</feature>
<dbReference type="InterPro" id="IPR036179">
    <property type="entry name" value="Ig-like_dom_sf"/>
</dbReference>
<keyword evidence="2" id="KW-0433">Leucine-rich repeat</keyword>